<dbReference type="EMBL" id="CP110427">
    <property type="protein sequence ID" value="WAQ86437.1"/>
    <property type="molecule type" value="Genomic_DNA"/>
</dbReference>
<evidence type="ECO:0000313" key="2">
    <source>
        <dbReference type="EMBL" id="WAQ86437.1"/>
    </source>
</evidence>
<proteinExistence type="predicted"/>
<feature type="region of interest" description="Disordered" evidence="1">
    <location>
        <begin position="27"/>
        <end position="62"/>
    </location>
</feature>
<gene>
    <name evidence="2" type="ORF">PtA15_7A163</name>
</gene>
<reference evidence="2" key="1">
    <citation type="submission" date="2022-10" db="EMBL/GenBank/DDBJ databases">
        <title>Puccinia triticina Genome sequencing and assembly.</title>
        <authorList>
            <person name="Li C."/>
        </authorList>
    </citation>
    <scope>NUCLEOTIDE SEQUENCE</scope>
    <source>
        <strain evidence="2">Pt15</strain>
    </source>
</reference>
<dbReference type="RefSeq" id="XP_053021992.1">
    <property type="nucleotide sequence ID" value="XM_053170741.1"/>
</dbReference>
<keyword evidence="3" id="KW-1185">Reference proteome</keyword>
<feature type="compositionally biased region" description="Polar residues" evidence="1">
    <location>
        <begin position="27"/>
        <end position="61"/>
    </location>
</feature>
<organism evidence="2 3">
    <name type="scientific">Puccinia triticina</name>
    <dbReference type="NCBI Taxonomy" id="208348"/>
    <lineage>
        <taxon>Eukaryota</taxon>
        <taxon>Fungi</taxon>
        <taxon>Dikarya</taxon>
        <taxon>Basidiomycota</taxon>
        <taxon>Pucciniomycotina</taxon>
        <taxon>Pucciniomycetes</taxon>
        <taxon>Pucciniales</taxon>
        <taxon>Pucciniaceae</taxon>
        <taxon>Puccinia</taxon>
    </lineage>
</organism>
<accession>A0ABY7CPN3</accession>
<sequence>MTISSQQCSSSSPVDLLTNLHDATINPQPSVQTSAVRDGWNPTNPDTKYRSNQPVPLTQRPSPGLYSIQRQATARASCSHHAFAFTFIPTGPTPTAYHKALDPALAAPTTSPPDHEALGPAPPAARSPTNATSPASSSNQFMNHRHQQPRLQPARITQLGPNNLLHLLLARY</sequence>
<evidence type="ECO:0000313" key="3">
    <source>
        <dbReference type="Proteomes" id="UP001164743"/>
    </source>
</evidence>
<dbReference type="GeneID" id="77811636"/>
<protein>
    <submittedName>
        <fullName evidence="2">Uncharacterized protein</fullName>
    </submittedName>
</protein>
<name>A0ABY7CPN3_9BASI</name>
<feature type="compositionally biased region" description="Low complexity" evidence="1">
    <location>
        <begin position="126"/>
        <end position="139"/>
    </location>
</feature>
<feature type="region of interest" description="Disordered" evidence="1">
    <location>
        <begin position="105"/>
        <end position="157"/>
    </location>
</feature>
<dbReference type="Proteomes" id="UP001164743">
    <property type="component" value="Chromosome 7A"/>
</dbReference>
<evidence type="ECO:0000256" key="1">
    <source>
        <dbReference type="SAM" id="MobiDB-lite"/>
    </source>
</evidence>